<reference evidence="1" key="1">
    <citation type="submission" date="2018-05" db="EMBL/GenBank/DDBJ databases">
        <authorList>
            <person name="Lanie J.A."/>
            <person name="Ng W.-L."/>
            <person name="Kazmierczak K.M."/>
            <person name="Andrzejewski T.M."/>
            <person name="Davidsen T.M."/>
            <person name="Wayne K.J."/>
            <person name="Tettelin H."/>
            <person name="Glass J.I."/>
            <person name="Rusch D."/>
            <person name="Podicherti R."/>
            <person name="Tsui H.-C.T."/>
            <person name="Winkler M.E."/>
        </authorList>
    </citation>
    <scope>NUCLEOTIDE SEQUENCE</scope>
</reference>
<proteinExistence type="predicted"/>
<accession>A0A382HKI9</accession>
<feature type="non-terminal residue" evidence="1">
    <location>
        <position position="1"/>
    </location>
</feature>
<dbReference type="EMBL" id="UINC01061826">
    <property type="protein sequence ID" value="SVB87810.1"/>
    <property type="molecule type" value="Genomic_DNA"/>
</dbReference>
<sequence>VRIEVDQTHRVRSCNSAQYRQGHGMITTR</sequence>
<gene>
    <name evidence="1" type="ORF">METZ01_LOCUS240664</name>
</gene>
<dbReference type="AlphaFoldDB" id="A0A382HKI9"/>
<name>A0A382HKI9_9ZZZZ</name>
<evidence type="ECO:0000313" key="1">
    <source>
        <dbReference type="EMBL" id="SVB87810.1"/>
    </source>
</evidence>
<protein>
    <submittedName>
        <fullName evidence="1">Uncharacterized protein</fullName>
    </submittedName>
</protein>
<organism evidence="1">
    <name type="scientific">marine metagenome</name>
    <dbReference type="NCBI Taxonomy" id="408172"/>
    <lineage>
        <taxon>unclassified sequences</taxon>
        <taxon>metagenomes</taxon>
        <taxon>ecological metagenomes</taxon>
    </lineage>
</organism>